<evidence type="ECO:0000256" key="2">
    <source>
        <dbReference type="PROSITE-ProRule" id="PRU00335"/>
    </source>
</evidence>
<accession>A0A559J0S2</accession>
<dbReference type="PRINTS" id="PR00455">
    <property type="entry name" value="HTHTETR"/>
</dbReference>
<dbReference type="GO" id="GO:0006355">
    <property type="term" value="P:regulation of DNA-templated transcription"/>
    <property type="evidence" value="ECO:0007669"/>
    <property type="project" value="UniProtKB-ARBA"/>
</dbReference>
<evidence type="ECO:0000313" key="5">
    <source>
        <dbReference type="Proteomes" id="UP000318102"/>
    </source>
</evidence>
<name>A0A559J0S2_9BACL</name>
<dbReference type="PANTHER" id="PTHR30328:SF54">
    <property type="entry name" value="HTH-TYPE TRANSCRIPTIONAL REPRESSOR SCO4008"/>
    <property type="match status" value="1"/>
</dbReference>
<dbReference type="Pfam" id="PF00440">
    <property type="entry name" value="TetR_N"/>
    <property type="match status" value="1"/>
</dbReference>
<dbReference type="Gene3D" id="1.10.357.10">
    <property type="entry name" value="Tetracycline Repressor, domain 2"/>
    <property type="match status" value="1"/>
</dbReference>
<evidence type="ECO:0000256" key="1">
    <source>
        <dbReference type="ARBA" id="ARBA00023125"/>
    </source>
</evidence>
<dbReference type="InterPro" id="IPR001647">
    <property type="entry name" value="HTH_TetR"/>
</dbReference>
<feature type="DNA-binding region" description="H-T-H motif" evidence="2">
    <location>
        <begin position="28"/>
        <end position="47"/>
    </location>
</feature>
<reference evidence="4 5" key="1">
    <citation type="submission" date="2019-07" db="EMBL/GenBank/DDBJ databases">
        <authorList>
            <person name="Kim J."/>
        </authorList>
    </citation>
    <scope>NUCLEOTIDE SEQUENCE [LARGE SCALE GENOMIC DNA]</scope>
    <source>
        <strain evidence="4 5">N4</strain>
    </source>
</reference>
<keyword evidence="5" id="KW-1185">Reference proteome</keyword>
<gene>
    <name evidence="4" type="ORF">FPZ44_10735</name>
</gene>
<dbReference type="SUPFAM" id="SSF46689">
    <property type="entry name" value="Homeodomain-like"/>
    <property type="match status" value="1"/>
</dbReference>
<dbReference type="PROSITE" id="PS50977">
    <property type="entry name" value="HTH_TETR_2"/>
    <property type="match status" value="1"/>
</dbReference>
<feature type="domain" description="HTH tetR-type" evidence="3">
    <location>
        <begin position="5"/>
        <end position="65"/>
    </location>
</feature>
<dbReference type="Gene3D" id="1.10.10.60">
    <property type="entry name" value="Homeodomain-like"/>
    <property type="match status" value="1"/>
</dbReference>
<organism evidence="4 5">
    <name type="scientific">Paenibacillus agilis</name>
    <dbReference type="NCBI Taxonomy" id="3020863"/>
    <lineage>
        <taxon>Bacteria</taxon>
        <taxon>Bacillati</taxon>
        <taxon>Bacillota</taxon>
        <taxon>Bacilli</taxon>
        <taxon>Bacillales</taxon>
        <taxon>Paenibacillaceae</taxon>
        <taxon>Paenibacillus</taxon>
    </lineage>
</organism>
<dbReference type="InterPro" id="IPR050109">
    <property type="entry name" value="HTH-type_TetR-like_transc_reg"/>
</dbReference>
<comment type="caution">
    <text evidence="4">The sequence shown here is derived from an EMBL/GenBank/DDBJ whole genome shotgun (WGS) entry which is preliminary data.</text>
</comment>
<dbReference type="PROSITE" id="PS01081">
    <property type="entry name" value="HTH_TETR_1"/>
    <property type="match status" value="1"/>
</dbReference>
<dbReference type="GO" id="GO:0003677">
    <property type="term" value="F:DNA binding"/>
    <property type="evidence" value="ECO:0007669"/>
    <property type="project" value="UniProtKB-UniRule"/>
</dbReference>
<proteinExistence type="predicted"/>
<dbReference type="Proteomes" id="UP000318102">
    <property type="component" value="Unassembled WGS sequence"/>
</dbReference>
<sequence>MPVQLYERDKILEACLSVFARHGYKHTSTGMLAEAAGISKALIFHHFQNKKKLYLSLLEHCYEKVGTSLDTGSISEQEDFFAALHLYMSRKFEYYRKHPDESKLVYEAFYTIPDELKADMEEKFGDVLANKDQVWDQLFEKVPLQEGIPRKYALDLIRITFEHLDTAFFADLTNGIIIDEPYMDNLFEKIKHFCSIIRDGMEKEPS</sequence>
<dbReference type="InterPro" id="IPR009057">
    <property type="entry name" value="Homeodomain-like_sf"/>
</dbReference>
<evidence type="ECO:0000259" key="3">
    <source>
        <dbReference type="PROSITE" id="PS50977"/>
    </source>
</evidence>
<dbReference type="EMBL" id="VNJK01000001">
    <property type="protein sequence ID" value="TVX93488.1"/>
    <property type="molecule type" value="Genomic_DNA"/>
</dbReference>
<dbReference type="PANTHER" id="PTHR30328">
    <property type="entry name" value="TRANSCRIPTIONAL REPRESSOR"/>
    <property type="match status" value="1"/>
</dbReference>
<dbReference type="SUPFAM" id="SSF48498">
    <property type="entry name" value="Tetracyclin repressor-like, C-terminal domain"/>
    <property type="match status" value="1"/>
</dbReference>
<keyword evidence="1 2" id="KW-0238">DNA-binding</keyword>
<evidence type="ECO:0000313" key="4">
    <source>
        <dbReference type="EMBL" id="TVX93488.1"/>
    </source>
</evidence>
<dbReference type="AlphaFoldDB" id="A0A559J0S2"/>
<dbReference type="InterPro" id="IPR036271">
    <property type="entry name" value="Tet_transcr_reg_TetR-rel_C_sf"/>
</dbReference>
<dbReference type="OrthoDB" id="9780939at2"/>
<protein>
    <submittedName>
        <fullName evidence="4">TetR/AcrR family transcriptional regulator</fullName>
    </submittedName>
</protein>
<dbReference type="InterPro" id="IPR023772">
    <property type="entry name" value="DNA-bd_HTH_TetR-type_CS"/>
</dbReference>